<feature type="chain" id="PRO_5041644849" evidence="2">
    <location>
        <begin position="32"/>
        <end position="92"/>
    </location>
</feature>
<feature type="signal peptide" evidence="2">
    <location>
        <begin position="1"/>
        <end position="31"/>
    </location>
</feature>
<accession>A0AA85KKP4</accession>
<reference evidence="4" key="2">
    <citation type="submission" date="2023-11" db="UniProtKB">
        <authorList>
            <consortium name="WormBaseParasite"/>
        </authorList>
    </citation>
    <scope>IDENTIFICATION</scope>
</reference>
<dbReference type="WBParaSite" id="TREG1_94200.1">
    <property type="protein sequence ID" value="TREG1_94200.1"/>
    <property type="gene ID" value="TREG1_94200"/>
</dbReference>
<name>A0AA85KKP4_TRIRE</name>
<organism evidence="3 4">
    <name type="scientific">Trichobilharzia regenti</name>
    <name type="common">Nasal bird schistosome</name>
    <dbReference type="NCBI Taxonomy" id="157069"/>
    <lineage>
        <taxon>Eukaryota</taxon>
        <taxon>Metazoa</taxon>
        <taxon>Spiralia</taxon>
        <taxon>Lophotrochozoa</taxon>
        <taxon>Platyhelminthes</taxon>
        <taxon>Trematoda</taxon>
        <taxon>Digenea</taxon>
        <taxon>Strigeidida</taxon>
        <taxon>Schistosomatoidea</taxon>
        <taxon>Schistosomatidae</taxon>
        <taxon>Trichobilharzia</taxon>
    </lineage>
</organism>
<dbReference type="Proteomes" id="UP000050795">
    <property type="component" value="Unassembled WGS sequence"/>
</dbReference>
<keyword evidence="1" id="KW-0175">Coiled coil</keyword>
<sequence>MLLPSIPSFLICLCDFFFFLVKFEVKVGTLSDKIDESESRKRQLQEKVDSFNAELAKLRANEQLITGSDQESEQIIADQSALQAKLDEEFRR</sequence>
<reference evidence="3" key="1">
    <citation type="submission" date="2022-06" db="EMBL/GenBank/DDBJ databases">
        <authorList>
            <person name="Berger JAMES D."/>
            <person name="Berger JAMES D."/>
        </authorList>
    </citation>
    <scope>NUCLEOTIDE SEQUENCE [LARGE SCALE GENOMIC DNA]</scope>
</reference>
<keyword evidence="2" id="KW-0732">Signal</keyword>
<evidence type="ECO:0000256" key="1">
    <source>
        <dbReference type="SAM" id="Coils"/>
    </source>
</evidence>
<feature type="coiled-coil region" evidence="1">
    <location>
        <begin position="27"/>
        <end position="61"/>
    </location>
</feature>
<proteinExistence type="predicted"/>
<evidence type="ECO:0000256" key="2">
    <source>
        <dbReference type="SAM" id="SignalP"/>
    </source>
</evidence>
<evidence type="ECO:0000313" key="4">
    <source>
        <dbReference type="WBParaSite" id="TREG1_94200.1"/>
    </source>
</evidence>
<keyword evidence="3" id="KW-1185">Reference proteome</keyword>
<dbReference type="AlphaFoldDB" id="A0AA85KKP4"/>
<protein>
    <submittedName>
        <fullName evidence="4">Uncharacterized protein</fullName>
    </submittedName>
</protein>
<evidence type="ECO:0000313" key="3">
    <source>
        <dbReference type="Proteomes" id="UP000050795"/>
    </source>
</evidence>